<dbReference type="PANTHER" id="PTHR39206">
    <property type="entry name" value="SLL8004 PROTEIN"/>
    <property type="match status" value="1"/>
</dbReference>
<dbReference type="EMBL" id="SJPW01000004">
    <property type="protein sequence ID" value="TWU54961.1"/>
    <property type="molecule type" value="Genomic_DNA"/>
</dbReference>
<evidence type="ECO:0000313" key="2">
    <source>
        <dbReference type="Proteomes" id="UP000318288"/>
    </source>
</evidence>
<dbReference type="Proteomes" id="UP000318288">
    <property type="component" value="Unassembled WGS sequence"/>
</dbReference>
<dbReference type="InterPro" id="IPR027417">
    <property type="entry name" value="P-loop_NTPase"/>
</dbReference>
<proteinExistence type="predicted"/>
<gene>
    <name evidence="1" type="ORF">Poly51_37100</name>
</gene>
<protein>
    <submittedName>
        <fullName evidence="1">Zeta toxin</fullName>
    </submittedName>
</protein>
<keyword evidence="2" id="KW-1185">Reference proteome</keyword>
<accession>A0A5C6F646</accession>
<dbReference type="RefSeq" id="WP_222435884.1">
    <property type="nucleotide sequence ID" value="NZ_SJPW01000004.1"/>
</dbReference>
<dbReference type="SUPFAM" id="SSF52540">
    <property type="entry name" value="P-loop containing nucleoside triphosphate hydrolases"/>
    <property type="match status" value="1"/>
</dbReference>
<organism evidence="1 2">
    <name type="scientific">Rubripirellula tenax</name>
    <dbReference type="NCBI Taxonomy" id="2528015"/>
    <lineage>
        <taxon>Bacteria</taxon>
        <taxon>Pseudomonadati</taxon>
        <taxon>Planctomycetota</taxon>
        <taxon>Planctomycetia</taxon>
        <taxon>Pirellulales</taxon>
        <taxon>Pirellulaceae</taxon>
        <taxon>Rubripirellula</taxon>
    </lineage>
</organism>
<dbReference type="Pfam" id="PF13671">
    <property type="entry name" value="AAA_33"/>
    <property type="match status" value="1"/>
</dbReference>
<dbReference type="Gene3D" id="3.40.50.300">
    <property type="entry name" value="P-loop containing nucleotide triphosphate hydrolases"/>
    <property type="match status" value="1"/>
</dbReference>
<reference evidence="1 2" key="1">
    <citation type="submission" date="2019-02" db="EMBL/GenBank/DDBJ databases">
        <title>Deep-cultivation of Planctomycetes and their phenomic and genomic characterization uncovers novel biology.</title>
        <authorList>
            <person name="Wiegand S."/>
            <person name="Jogler M."/>
            <person name="Boedeker C."/>
            <person name="Pinto D."/>
            <person name="Vollmers J."/>
            <person name="Rivas-Marin E."/>
            <person name="Kohn T."/>
            <person name="Peeters S.H."/>
            <person name="Heuer A."/>
            <person name="Rast P."/>
            <person name="Oberbeckmann S."/>
            <person name="Bunk B."/>
            <person name="Jeske O."/>
            <person name="Meyerdierks A."/>
            <person name="Storesund J.E."/>
            <person name="Kallscheuer N."/>
            <person name="Luecker S."/>
            <person name="Lage O.M."/>
            <person name="Pohl T."/>
            <person name="Merkel B.J."/>
            <person name="Hornburger P."/>
            <person name="Mueller R.-W."/>
            <person name="Bruemmer F."/>
            <person name="Labrenz M."/>
            <person name="Spormann A.M."/>
            <person name="Op Den Camp H."/>
            <person name="Overmann J."/>
            <person name="Amann R."/>
            <person name="Jetten M.S.M."/>
            <person name="Mascher T."/>
            <person name="Medema M.H."/>
            <person name="Devos D.P."/>
            <person name="Kaster A.-K."/>
            <person name="Ovreas L."/>
            <person name="Rohde M."/>
            <person name="Galperin M.Y."/>
            <person name="Jogler C."/>
        </authorList>
    </citation>
    <scope>NUCLEOTIDE SEQUENCE [LARGE SCALE GENOMIC DNA]</scope>
    <source>
        <strain evidence="1 2">Poly51</strain>
    </source>
</reference>
<comment type="caution">
    <text evidence="1">The sequence shown here is derived from an EMBL/GenBank/DDBJ whole genome shotgun (WGS) entry which is preliminary data.</text>
</comment>
<dbReference type="PANTHER" id="PTHR39206:SF1">
    <property type="entry name" value="SLL8004 PROTEIN"/>
    <property type="match status" value="1"/>
</dbReference>
<name>A0A5C6F646_9BACT</name>
<evidence type="ECO:0000313" key="1">
    <source>
        <dbReference type="EMBL" id="TWU54961.1"/>
    </source>
</evidence>
<sequence length="270" mass="29929">MRPKGIKTISAKPTIHVIAGPNGAGKTTFAMSYLPEFAGCREFVNADLIAAGLSPFNPDSQAVAAGRLMLGRIDELARRRETFAIETTLAGRGHAQRLRKLKEQFGYTIELIFVWLPTADFAVERVANRVRQGGHNIPEPTIRRRFDQGIRNFADHYSSLADRWAILDATWYPSESSVSSELGQTVCFRESTVASMNQHTPALLANHTISNASEPTGFVQRLESAADEATRTIVETARSISTPILTWRDGATVRFNSITERRIPDDVRDD</sequence>
<dbReference type="AlphaFoldDB" id="A0A5C6F646"/>